<dbReference type="OrthoDB" id="1654884at2759"/>
<comment type="caution">
    <text evidence="5">The sequence shown here is derived from an EMBL/GenBank/DDBJ whole genome shotgun (WGS) entry which is preliminary data.</text>
</comment>
<dbReference type="SUPFAM" id="SSF53137">
    <property type="entry name" value="Translational machinery components"/>
    <property type="match status" value="1"/>
</dbReference>
<accession>A0A8H5GRV3</accession>
<dbReference type="EMBL" id="JAACJM010000012">
    <property type="protein sequence ID" value="KAF5369869.1"/>
    <property type="molecule type" value="Genomic_DNA"/>
</dbReference>
<feature type="region of interest" description="Disordered" evidence="4">
    <location>
        <begin position="25"/>
        <end position="46"/>
    </location>
</feature>
<dbReference type="InterPro" id="IPR001971">
    <property type="entry name" value="Ribosomal_uS11"/>
</dbReference>
<dbReference type="GO" id="GO:0005840">
    <property type="term" value="C:ribosome"/>
    <property type="evidence" value="ECO:0007669"/>
    <property type="project" value="UniProtKB-KW"/>
</dbReference>
<evidence type="ECO:0000313" key="6">
    <source>
        <dbReference type="Proteomes" id="UP000559256"/>
    </source>
</evidence>
<dbReference type="GO" id="GO:1990904">
    <property type="term" value="C:ribonucleoprotein complex"/>
    <property type="evidence" value="ECO:0007669"/>
    <property type="project" value="UniProtKB-KW"/>
</dbReference>
<feature type="compositionally biased region" description="Polar residues" evidence="4">
    <location>
        <begin position="70"/>
        <end position="85"/>
    </location>
</feature>
<evidence type="ECO:0000256" key="4">
    <source>
        <dbReference type="SAM" id="MobiDB-lite"/>
    </source>
</evidence>
<protein>
    <recommendedName>
        <fullName evidence="7">Mitochondrial ribosomal protein S11</fullName>
    </recommendedName>
</protein>
<evidence type="ECO:0008006" key="7">
    <source>
        <dbReference type="Google" id="ProtNLM"/>
    </source>
</evidence>
<evidence type="ECO:0000256" key="3">
    <source>
        <dbReference type="ARBA" id="ARBA00023274"/>
    </source>
</evidence>
<name>A0A8H5GRV3_9AGAR</name>
<feature type="region of interest" description="Disordered" evidence="4">
    <location>
        <begin position="59"/>
        <end position="85"/>
    </location>
</feature>
<evidence type="ECO:0000256" key="1">
    <source>
        <dbReference type="ARBA" id="ARBA00006194"/>
    </source>
</evidence>
<dbReference type="PANTHER" id="PTHR11759">
    <property type="entry name" value="40S RIBOSOMAL PROTEIN S14/30S RIBOSOMAL PROTEIN S11"/>
    <property type="match status" value="1"/>
</dbReference>
<dbReference type="Pfam" id="PF00411">
    <property type="entry name" value="Ribosomal_S11"/>
    <property type="match status" value="1"/>
</dbReference>
<evidence type="ECO:0000313" key="5">
    <source>
        <dbReference type="EMBL" id="KAF5369869.1"/>
    </source>
</evidence>
<dbReference type="GO" id="GO:0006412">
    <property type="term" value="P:translation"/>
    <property type="evidence" value="ECO:0007669"/>
    <property type="project" value="InterPro"/>
</dbReference>
<keyword evidence="2" id="KW-0689">Ribosomal protein</keyword>
<organism evidence="5 6">
    <name type="scientific">Tetrapyrgos nigripes</name>
    <dbReference type="NCBI Taxonomy" id="182062"/>
    <lineage>
        <taxon>Eukaryota</taxon>
        <taxon>Fungi</taxon>
        <taxon>Dikarya</taxon>
        <taxon>Basidiomycota</taxon>
        <taxon>Agaricomycotina</taxon>
        <taxon>Agaricomycetes</taxon>
        <taxon>Agaricomycetidae</taxon>
        <taxon>Agaricales</taxon>
        <taxon>Marasmiineae</taxon>
        <taxon>Marasmiaceae</taxon>
        <taxon>Tetrapyrgos</taxon>
    </lineage>
</organism>
<reference evidence="5 6" key="1">
    <citation type="journal article" date="2020" name="ISME J.">
        <title>Uncovering the hidden diversity of litter-decomposition mechanisms in mushroom-forming fungi.</title>
        <authorList>
            <person name="Floudas D."/>
            <person name="Bentzer J."/>
            <person name="Ahren D."/>
            <person name="Johansson T."/>
            <person name="Persson P."/>
            <person name="Tunlid A."/>
        </authorList>
    </citation>
    <scope>NUCLEOTIDE SEQUENCE [LARGE SCALE GENOMIC DNA]</scope>
    <source>
        <strain evidence="5 6">CBS 291.85</strain>
    </source>
</reference>
<keyword evidence="6" id="KW-1185">Reference proteome</keyword>
<dbReference type="HAMAP" id="MF_01310">
    <property type="entry name" value="Ribosomal_uS11"/>
    <property type="match status" value="1"/>
</dbReference>
<proteinExistence type="inferred from homology"/>
<dbReference type="Proteomes" id="UP000559256">
    <property type="component" value="Unassembled WGS sequence"/>
</dbReference>
<dbReference type="AlphaFoldDB" id="A0A8H5GRV3"/>
<sequence length="211" mass="22980">MLGLRSCRPSLLAARKFPTSYVARYSTPPTKPTQPSSNPFQPAAYDAYDDEGSTTSLLNNLDGGLDRPPTASNSPFARSTGLPSSFNSKPAQYKLYLQSTKTNTITTLTNDKNDAVACISAGSCGFKRGQRSSYEAGYQCAIKIFQKVEEAAKRETVRVDLYLKGFGSGREAMQKALLTTEGENVRPLITHVIDMTPLKIGGTRAKKARRL</sequence>
<dbReference type="InterPro" id="IPR036967">
    <property type="entry name" value="Ribosomal_uS11_sf"/>
</dbReference>
<evidence type="ECO:0000256" key="2">
    <source>
        <dbReference type="ARBA" id="ARBA00022980"/>
    </source>
</evidence>
<dbReference type="GO" id="GO:0003735">
    <property type="term" value="F:structural constituent of ribosome"/>
    <property type="evidence" value="ECO:0007669"/>
    <property type="project" value="InterPro"/>
</dbReference>
<comment type="similarity">
    <text evidence="1">Belongs to the universal ribosomal protein uS11 family.</text>
</comment>
<keyword evidence="3" id="KW-0687">Ribonucleoprotein</keyword>
<gene>
    <name evidence="5" type="ORF">D9758_001277</name>
</gene>
<dbReference type="Gene3D" id="3.30.420.80">
    <property type="entry name" value="Ribosomal protein S11"/>
    <property type="match status" value="1"/>
</dbReference>